<accession>A0ABD1VXI4</accession>
<keyword evidence="2" id="KW-1185">Reference proteome</keyword>
<comment type="caution">
    <text evidence="1">The sequence shown here is derived from an EMBL/GenBank/DDBJ whole genome shotgun (WGS) entry which is preliminary data.</text>
</comment>
<dbReference type="AlphaFoldDB" id="A0ABD1VXI4"/>
<evidence type="ECO:0000313" key="2">
    <source>
        <dbReference type="Proteomes" id="UP001604336"/>
    </source>
</evidence>
<sequence>MVTLQTVIRYNRLHIEFSLRIPYLTHRPLRYHAIFDSYPASLPYVARFNAKRLLKFHDALLTSYHKNEVKFAELTLDTYRMLQCLEWEPGGSLYQTHPIESRENGTPLADHSLTSGLIDMKLVAEMTDPNLPPNPKKAVLYRPSVTQLLNVSAEVLLIFTIL</sequence>
<gene>
    <name evidence="1" type="ORF">Adt_03076</name>
</gene>
<reference evidence="2" key="1">
    <citation type="submission" date="2024-07" db="EMBL/GenBank/DDBJ databases">
        <title>Two chromosome-level genome assemblies of Korean endemic species Abeliophyllum distichum and Forsythia ovata (Oleaceae).</title>
        <authorList>
            <person name="Jang H."/>
        </authorList>
    </citation>
    <scope>NUCLEOTIDE SEQUENCE [LARGE SCALE GENOMIC DNA]</scope>
</reference>
<evidence type="ECO:0000313" key="1">
    <source>
        <dbReference type="EMBL" id="KAL2542098.1"/>
    </source>
</evidence>
<dbReference type="EMBL" id="JBFOLK010000001">
    <property type="protein sequence ID" value="KAL2542098.1"/>
    <property type="molecule type" value="Genomic_DNA"/>
</dbReference>
<proteinExistence type="predicted"/>
<dbReference type="InterPro" id="IPR022709">
    <property type="entry name" value="SCAI"/>
</dbReference>
<dbReference type="PANTHER" id="PTHR21243">
    <property type="entry name" value="PROTEIN SCAI"/>
    <property type="match status" value="1"/>
</dbReference>
<dbReference type="Proteomes" id="UP001604336">
    <property type="component" value="Unassembled WGS sequence"/>
</dbReference>
<organism evidence="1 2">
    <name type="scientific">Abeliophyllum distichum</name>
    <dbReference type="NCBI Taxonomy" id="126358"/>
    <lineage>
        <taxon>Eukaryota</taxon>
        <taxon>Viridiplantae</taxon>
        <taxon>Streptophyta</taxon>
        <taxon>Embryophyta</taxon>
        <taxon>Tracheophyta</taxon>
        <taxon>Spermatophyta</taxon>
        <taxon>Magnoliopsida</taxon>
        <taxon>eudicotyledons</taxon>
        <taxon>Gunneridae</taxon>
        <taxon>Pentapetalae</taxon>
        <taxon>asterids</taxon>
        <taxon>lamiids</taxon>
        <taxon>Lamiales</taxon>
        <taxon>Oleaceae</taxon>
        <taxon>Forsythieae</taxon>
        <taxon>Abeliophyllum</taxon>
    </lineage>
</organism>
<dbReference type="Pfam" id="PF12070">
    <property type="entry name" value="SCAI"/>
    <property type="match status" value="1"/>
</dbReference>
<protein>
    <submittedName>
        <fullName evidence="1">Uncharacterized protein</fullName>
    </submittedName>
</protein>
<name>A0ABD1VXI4_9LAMI</name>